<evidence type="ECO:0000256" key="1">
    <source>
        <dbReference type="SAM" id="Phobius"/>
    </source>
</evidence>
<dbReference type="Proteomes" id="UP000667802">
    <property type="component" value="Unassembled WGS sequence"/>
</dbReference>
<keyword evidence="1" id="KW-0472">Membrane</keyword>
<keyword evidence="1" id="KW-1133">Transmembrane helix</keyword>
<reference evidence="3" key="1">
    <citation type="journal article" date="2021" name="Science">
        <title>Hunting the eagle killer: A cyanobacterial neurotoxin causes vacuolar myelinopathy.</title>
        <authorList>
            <person name="Breinlinger S."/>
            <person name="Phillips T.J."/>
            <person name="Haram B.N."/>
            <person name="Mares J."/>
            <person name="Martinez Yerena J.A."/>
            <person name="Hrouzek P."/>
            <person name="Sobotka R."/>
            <person name="Henderson W.M."/>
            <person name="Schmieder P."/>
            <person name="Williams S.M."/>
            <person name="Lauderdale J.D."/>
            <person name="Wilde H.D."/>
            <person name="Gerrin W."/>
            <person name="Kust A."/>
            <person name="Washington J.W."/>
            <person name="Wagner C."/>
            <person name="Geier B."/>
            <person name="Liebeke M."/>
            <person name="Enke H."/>
            <person name="Niedermeyer T.H.J."/>
            <person name="Wilde S.B."/>
        </authorList>
    </citation>
    <scope>NUCLEOTIDE SEQUENCE [LARGE SCALE GENOMIC DNA]</scope>
    <source>
        <strain evidence="3">Thurmond2011</strain>
    </source>
</reference>
<dbReference type="AlphaFoldDB" id="A0AAP5M635"/>
<dbReference type="RefSeq" id="WP_208338273.1">
    <property type="nucleotide sequence ID" value="NZ_CAWQFN010000041.1"/>
</dbReference>
<comment type="caution">
    <text evidence="2">The sequence shown here is derived from an EMBL/GenBank/DDBJ whole genome shotgun (WGS) entry which is preliminary data.</text>
</comment>
<gene>
    <name evidence="2" type="ORF">G7B40_003970</name>
</gene>
<proteinExistence type="predicted"/>
<accession>A0AAP5M635</accession>
<sequence>MDYFPAFQLNNLLMGDECGQPYNWGLGTGDWGLGIGYWGLGTGYWVLGIGYWVLGIGD</sequence>
<evidence type="ECO:0000313" key="3">
    <source>
        <dbReference type="Proteomes" id="UP000667802"/>
    </source>
</evidence>
<feature type="transmembrane region" description="Helical" evidence="1">
    <location>
        <begin position="35"/>
        <end position="54"/>
    </location>
</feature>
<dbReference type="EMBL" id="JAALHA020000001">
    <property type="protein sequence ID" value="MDR9893735.1"/>
    <property type="molecule type" value="Genomic_DNA"/>
</dbReference>
<keyword evidence="3" id="KW-1185">Reference proteome</keyword>
<keyword evidence="1" id="KW-0812">Transmembrane</keyword>
<evidence type="ECO:0000313" key="2">
    <source>
        <dbReference type="EMBL" id="MDR9893735.1"/>
    </source>
</evidence>
<protein>
    <submittedName>
        <fullName evidence="2">Uncharacterized protein</fullName>
    </submittedName>
</protein>
<name>A0AAP5M635_9CYAN</name>
<organism evidence="2 3">
    <name type="scientific">Aetokthonos hydrillicola Thurmond2011</name>
    <dbReference type="NCBI Taxonomy" id="2712845"/>
    <lineage>
        <taxon>Bacteria</taxon>
        <taxon>Bacillati</taxon>
        <taxon>Cyanobacteriota</taxon>
        <taxon>Cyanophyceae</taxon>
        <taxon>Nostocales</taxon>
        <taxon>Hapalosiphonaceae</taxon>
        <taxon>Aetokthonos</taxon>
    </lineage>
</organism>